<evidence type="ECO:0000313" key="9">
    <source>
        <dbReference type="Proteomes" id="UP000184480"/>
    </source>
</evidence>
<dbReference type="STRING" id="1346286.SAMN05444362_1257"/>
<dbReference type="GO" id="GO:0004553">
    <property type="term" value="F:hydrolase activity, hydrolyzing O-glycosyl compounds"/>
    <property type="evidence" value="ECO:0007669"/>
    <property type="project" value="InterPro"/>
</dbReference>
<dbReference type="InterPro" id="IPR008979">
    <property type="entry name" value="Galactose-bd-like_sf"/>
</dbReference>
<keyword evidence="2 8" id="KW-0378">Hydrolase</keyword>
<protein>
    <submittedName>
        <fullName evidence="8">Glycosyl hydrolases family 35</fullName>
    </submittedName>
</protein>
<evidence type="ECO:0000256" key="5">
    <source>
        <dbReference type="SAM" id="SignalP"/>
    </source>
</evidence>
<dbReference type="PRINTS" id="PR00742">
    <property type="entry name" value="GLHYDRLASE35"/>
</dbReference>
<dbReference type="PANTHER" id="PTHR23421">
    <property type="entry name" value="BETA-GALACTOSIDASE RELATED"/>
    <property type="match status" value="1"/>
</dbReference>
<evidence type="ECO:0000259" key="6">
    <source>
        <dbReference type="Pfam" id="PF01301"/>
    </source>
</evidence>
<feature type="chain" id="PRO_5009911390" evidence="5">
    <location>
        <begin position="21"/>
        <end position="756"/>
    </location>
</feature>
<keyword evidence="5" id="KW-0732">Signal</keyword>
<dbReference type="SUPFAM" id="SSF49785">
    <property type="entry name" value="Galactose-binding domain-like"/>
    <property type="match status" value="1"/>
</dbReference>
<dbReference type="Pfam" id="PF01301">
    <property type="entry name" value="Glyco_hydro_35"/>
    <property type="match status" value="1"/>
</dbReference>
<evidence type="ECO:0000259" key="7">
    <source>
        <dbReference type="Pfam" id="PF21467"/>
    </source>
</evidence>
<organism evidence="8 9">
    <name type="scientific">Dysgonomonas macrotermitis</name>
    <dbReference type="NCBI Taxonomy" id="1346286"/>
    <lineage>
        <taxon>Bacteria</taxon>
        <taxon>Pseudomonadati</taxon>
        <taxon>Bacteroidota</taxon>
        <taxon>Bacteroidia</taxon>
        <taxon>Bacteroidales</taxon>
        <taxon>Dysgonomonadaceae</taxon>
        <taxon>Dysgonomonas</taxon>
    </lineage>
</organism>
<dbReference type="RefSeq" id="WP_062184785.1">
    <property type="nucleotide sequence ID" value="NZ_BBXL01000031.1"/>
</dbReference>
<dbReference type="Pfam" id="PF21467">
    <property type="entry name" value="BetaGal_gal-bd"/>
    <property type="match status" value="1"/>
</dbReference>
<reference evidence="9" key="1">
    <citation type="submission" date="2016-11" db="EMBL/GenBank/DDBJ databases">
        <authorList>
            <person name="Varghese N."/>
            <person name="Submissions S."/>
        </authorList>
    </citation>
    <scope>NUCLEOTIDE SEQUENCE [LARGE SCALE GENOMIC DNA]</scope>
    <source>
        <strain evidence="9">DSM 27370</strain>
    </source>
</reference>
<name>A0A1M5JLB8_9BACT</name>
<dbReference type="InterPro" id="IPR017853">
    <property type="entry name" value="GH"/>
</dbReference>
<dbReference type="Gene3D" id="2.60.120.260">
    <property type="entry name" value="Galactose-binding domain-like"/>
    <property type="match status" value="1"/>
</dbReference>
<evidence type="ECO:0000256" key="4">
    <source>
        <dbReference type="RuleBase" id="RU003679"/>
    </source>
</evidence>
<keyword evidence="9" id="KW-1185">Reference proteome</keyword>
<proteinExistence type="inferred from homology"/>
<evidence type="ECO:0000256" key="3">
    <source>
        <dbReference type="ARBA" id="ARBA00023295"/>
    </source>
</evidence>
<dbReference type="InterPro" id="IPR048913">
    <property type="entry name" value="BetaGal_gal-bd"/>
</dbReference>
<feature type="signal peptide" evidence="5">
    <location>
        <begin position="1"/>
        <end position="20"/>
    </location>
</feature>
<dbReference type="InterPro" id="IPR031330">
    <property type="entry name" value="Gly_Hdrlase_35_cat"/>
</dbReference>
<feature type="domain" description="Beta-galactosidase galactose-binding" evidence="7">
    <location>
        <begin position="659"/>
        <end position="718"/>
    </location>
</feature>
<dbReference type="EMBL" id="FQUC01000025">
    <property type="protein sequence ID" value="SHG40813.1"/>
    <property type="molecule type" value="Genomic_DNA"/>
</dbReference>
<dbReference type="SUPFAM" id="SSF51445">
    <property type="entry name" value="(Trans)glycosidases"/>
    <property type="match status" value="1"/>
</dbReference>
<dbReference type="GO" id="GO:0005975">
    <property type="term" value="P:carbohydrate metabolic process"/>
    <property type="evidence" value="ECO:0007669"/>
    <property type="project" value="InterPro"/>
</dbReference>
<dbReference type="OrthoDB" id="703126at2"/>
<dbReference type="InterPro" id="IPR001944">
    <property type="entry name" value="Glycoside_Hdrlase_35"/>
</dbReference>
<accession>A0A1M5JLB8</accession>
<gene>
    <name evidence="8" type="ORF">SAMN05444362_1257</name>
</gene>
<feature type="domain" description="Glycoside hydrolase 35 catalytic" evidence="6">
    <location>
        <begin position="39"/>
        <end position="370"/>
    </location>
</feature>
<evidence type="ECO:0000256" key="2">
    <source>
        <dbReference type="ARBA" id="ARBA00022801"/>
    </source>
</evidence>
<dbReference type="Gene3D" id="3.20.20.80">
    <property type="entry name" value="Glycosidases"/>
    <property type="match status" value="1"/>
</dbReference>
<keyword evidence="3" id="KW-0326">Glycosidase</keyword>
<sequence length="756" mass="87434">MQKLILLSIVLLGLIHKSWAAGDNDFPFPGRISYDSRCLQIEGQDTFIYSGAFHYYRCPKELWADRFRKIKEAGFNSVETYVPWNYHERRMPSSANDYSNIDLSELEEWMTMAEDFGFYIIIRPGPYICSEWDGGGFPQWLASKRPDIPKQEEMWLQTDDPEFLKWNKHWYAAVTKIVAPHQITRKKAGSSGVIMFQVENEYERLKLPNNMKRGYLEELVTYARDGGIEVPIFTCWTTQSRNVQEGPLKGVFDFVNQYPKWDIRKNMDRFTTRQKNDQPNAPLMTGELQGGWYSEVGGILGKDQEGVNAIQTQNLTLYTIQLGYSLINYYMLCGGTNFDDWASRETTSTYDFAAAIQENGGVNEKYRRMSGIGSMLKDHGARLIRSELQKTESIVSDSTVEVQMRRSADGSRYYFIRTEDRTKSHNGTILIKEENGDQIAFSYELEPFGSRIFYLPPGATDSREGEWYPKLSVPIPRPAYLPQIIKPSKIWKRTDVASSEWKTLKPDITIDRYGVYDRHFVYYRINVPAGKEFVIGRIGDQLINKSKKDVVLVSTGGKLLEPISEDQETITFRMPSNEKEALLLFENRGLHHHTNLLVEQHWLNGIKWVKVDGKAIPLKFIADEKSKGLMYSSSNFILNKEWHIASIGADENIVSDNLLTWYHFSFELPEKEKKIWFPWHLKIKAKGNGFIYLNGHCIGRYWEEGPQELFFLPECWLTFGNGEKNAITISLRPTDNGSYLKNIEIQPDYEVGEFRP</sequence>
<dbReference type="Proteomes" id="UP000184480">
    <property type="component" value="Unassembled WGS sequence"/>
</dbReference>
<comment type="similarity">
    <text evidence="1 4">Belongs to the glycosyl hydrolase 35 family.</text>
</comment>
<dbReference type="AlphaFoldDB" id="A0A1M5JLB8"/>
<evidence type="ECO:0000313" key="8">
    <source>
        <dbReference type="EMBL" id="SHG40813.1"/>
    </source>
</evidence>
<evidence type="ECO:0000256" key="1">
    <source>
        <dbReference type="ARBA" id="ARBA00009809"/>
    </source>
</evidence>